<name>A0A6P8ZIK1_THRPL</name>
<feature type="domain" description="Tetratricopeptide repeat protein 21A/21B N-terminal ARM repeat" evidence="6">
    <location>
        <begin position="11"/>
        <end position="241"/>
    </location>
</feature>
<feature type="domain" description="Tetratricopeptide repeat protein 21A/21B fourth ARM" evidence="9">
    <location>
        <begin position="789"/>
        <end position="954"/>
    </location>
</feature>
<evidence type="ECO:0000256" key="1">
    <source>
        <dbReference type="ARBA" id="ARBA00010935"/>
    </source>
</evidence>
<organism evidence="11">
    <name type="scientific">Thrips palmi</name>
    <name type="common">Melon thrips</name>
    <dbReference type="NCBI Taxonomy" id="161013"/>
    <lineage>
        <taxon>Eukaryota</taxon>
        <taxon>Metazoa</taxon>
        <taxon>Ecdysozoa</taxon>
        <taxon>Arthropoda</taxon>
        <taxon>Hexapoda</taxon>
        <taxon>Insecta</taxon>
        <taxon>Pterygota</taxon>
        <taxon>Neoptera</taxon>
        <taxon>Paraneoptera</taxon>
        <taxon>Thysanoptera</taxon>
        <taxon>Terebrantia</taxon>
        <taxon>Thripoidea</taxon>
        <taxon>Thripidae</taxon>
        <taxon>Thrips</taxon>
    </lineage>
</organism>
<dbReference type="SUPFAM" id="SSF48452">
    <property type="entry name" value="TPR-like"/>
    <property type="match status" value="5"/>
</dbReference>
<comment type="similarity">
    <text evidence="1">Belongs to the TTC21 family.</text>
</comment>
<dbReference type="GeneID" id="117640883"/>
<dbReference type="OrthoDB" id="10259630at2759"/>
<evidence type="ECO:0000259" key="9">
    <source>
        <dbReference type="Pfam" id="PF25068"/>
    </source>
</evidence>
<dbReference type="Pfam" id="PF25064">
    <property type="entry name" value="ARM_TT21_5th"/>
    <property type="match status" value="1"/>
</dbReference>
<feature type="domain" description="Tetratricopeptide repeat protein 21A/21B C-terminal ARM" evidence="7">
    <location>
        <begin position="1148"/>
        <end position="1369"/>
    </location>
</feature>
<protein>
    <submittedName>
        <fullName evidence="11">Tetratricopeptide repeat protein 21B-like</fullName>
    </submittedName>
</protein>
<dbReference type="Proteomes" id="UP000515158">
    <property type="component" value="Unplaced"/>
</dbReference>
<dbReference type="GO" id="GO:0030991">
    <property type="term" value="C:intraciliary transport particle A"/>
    <property type="evidence" value="ECO:0007669"/>
    <property type="project" value="TreeGrafter"/>
</dbReference>
<dbReference type="Pfam" id="PF25058">
    <property type="entry name" value="ARM_TT21"/>
    <property type="match status" value="1"/>
</dbReference>
<dbReference type="SMART" id="SM00028">
    <property type="entry name" value="TPR"/>
    <property type="match status" value="10"/>
</dbReference>
<dbReference type="Pfam" id="PF13176">
    <property type="entry name" value="TPR_7"/>
    <property type="match status" value="1"/>
</dbReference>
<dbReference type="PANTHER" id="PTHR14699:SF0">
    <property type="entry name" value="TETRATRICOPEPTIDE REPEAT PROTEIN 21 HOMOLOG"/>
    <property type="match status" value="1"/>
</dbReference>
<evidence type="ECO:0000259" key="8">
    <source>
        <dbReference type="Pfam" id="PF25064"/>
    </source>
</evidence>
<dbReference type="Pfam" id="PF25068">
    <property type="entry name" value="ARM_TT21_4th"/>
    <property type="match status" value="1"/>
</dbReference>
<dbReference type="GO" id="GO:0035721">
    <property type="term" value="P:intraciliary retrograde transport"/>
    <property type="evidence" value="ECO:0007669"/>
    <property type="project" value="TreeGrafter"/>
</dbReference>
<dbReference type="InterPro" id="IPR040364">
    <property type="entry name" value="TTC21A/TTC21B"/>
</dbReference>
<keyword evidence="3 4" id="KW-0802">TPR repeat</keyword>
<dbReference type="InterPro" id="IPR011990">
    <property type="entry name" value="TPR-like_helical_dom_sf"/>
</dbReference>
<feature type="repeat" description="TPR" evidence="4">
    <location>
        <begin position="751"/>
        <end position="784"/>
    </location>
</feature>
<dbReference type="KEGG" id="tpal:117640883"/>
<feature type="domain" description="Tetratricopeptide repeat protein 21A/21B second ARM" evidence="5">
    <location>
        <begin position="279"/>
        <end position="563"/>
    </location>
</feature>
<dbReference type="GO" id="GO:0061512">
    <property type="term" value="P:protein localization to cilium"/>
    <property type="evidence" value="ECO:0007669"/>
    <property type="project" value="TreeGrafter"/>
</dbReference>
<dbReference type="InParanoid" id="A0A6P8ZIK1"/>
<dbReference type="PANTHER" id="PTHR14699">
    <property type="entry name" value="STI2 PROTEIN-RELATED"/>
    <property type="match status" value="1"/>
</dbReference>
<evidence type="ECO:0000256" key="4">
    <source>
        <dbReference type="PROSITE-ProRule" id="PRU00339"/>
    </source>
</evidence>
<dbReference type="GO" id="GO:0005929">
    <property type="term" value="C:cilium"/>
    <property type="evidence" value="ECO:0007669"/>
    <property type="project" value="GOC"/>
</dbReference>
<evidence type="ECO:0000259" key="7">
    <source>
        <dbReference type="Pfam" id="PF25063"/>
    </source>
</evidence>
<dbReference type="InterPro" id="IPR056836">
    <property type="entry name" value="ARM_TT21_4th"/>
</dbReference>
<dbReference type="InterPro" id="IPR056835">
    <property type="entry name" value="ARM_TT21_5th"/>
</dbReference>
<reference evidence="11" key="1">
    <citation type="submission" date="2025-08" db="UniProtKB">
        <authorList>
            <consortium name="RefSeq"/>
        </authorList>
    </citation>
    <scope>IDENTIFICATION</scope>
    <source>
        <tissue evidence="11">Total insect</tissue>
    </source>
</reference>
<feature type="repeat" description="TPR" evidence="4">
    <location>
        <begin position="1282"/>
        <end position="1315"/>
    </location>
</feature>
<dbReference type="PROSITE" id="PS50005">
    <property type="entry name" value="TPR"/>
    <property type="match status" value="2"/>
</dbReference>
<dbReference type="Pfam" id="PF25062">
    <property type="entry name" value="ARM_TT21_N"/>
    <property type="match status" value="1"/>
</dbReference>
<proteinExistence type="inferred from homology"/>
<accession>A0A6P8ZIK1</accession>
<dbReference type="InterPro" id="IPR056834">
    <property type="entry name" value="ARM_TT21_C"/>
</dbReference>
<evidence type="ECO:0000259" key="6">
    <source>
        <dbReference type="Pfam" id="PF25062"/>
    </source>
</evidence>
<keyword evidence="10" id="KW-1185">Reference proteome</keyword>
<evidence type="ECO:0000256" key="2">
    <source>
        <dbReference type="ARBA" id="ARBA00022737"/>
    </source>
</evidence>
<dbReference type="Pfam" id="PF25060">
    <property type="entry name" value="ARM_TT21_2nd"/>
    <property type="match status" value="1"/>
</dbReference>
<dbReference type="RefSeq" id="XP_034233744.1">
    <property type="nucleotide sequence ID" value="XM_034377853.1"/>
</dbReference>
<sequence length="1374" mass="149674">MDSEQDVKARVLYLLRAGLTHSAQTLALEGVRRYPADNVFRMYNGWSLALGGRPQEAIRELDSLSSDKDISLGIIVSLLHAHKLCSTVDHEAVSSLDSRLKEERRSANEMPLYHAAYFFCLAGRAERAKEYADRLLKGSPQSYWGLTVRGWIELSLLRDTKDDKPPETRAKAAGDFFSRALDQNKGHTDAAFGGVRAREYMGDHAGAMAVLNQMIVRFPSATPPLMEKMRNQLAQRDWGQASDSAARALAIDTNSLDALQINALVLLCRDGDYEEAAQAIRRFGDAMEKIEPKNTQLYLENAQLFSCVCGRNPVVLAETYRLAERAARADPGGAASTQELGMQCLLAGRLRDAAKHYRAATRADESSVGALVGLTATLLADDGTAATAAAPGDRDQARQQVEFLQEVQGANPSANVLLMAARLSAGDSERALKLLDRGVEAHLKLLHGEPFGTAYLRTLNPDMLLQVAREYQRHAPDTASALGDDSGLSVPTPSALKQCSAVLELVREACPGLLPAHLSLARTQLMAADVRAAHATLRHVLDNVDATSADGHLLLAQAQLRQGNAAAAAQSLEVAVSYNFAVRERPLFHLLSALVQRARGDLDESLKSLSAAQALSGLRPGSGKGGGGGAGALGGTLSRSEQATVLLELAGLHQQQGRWPEAMLALHDAAERFRDTPEEGRVAMTHADVLLARGDAGDATAALAVLASVRPSQTYYLQARHKMAHVHLRVRKDRRAYTEVFRQLVDEDPSPHSLVLLGDAYMAVQEPEKAIETYELALRKSPPNRNPGLACKTGRALVQTHQYGKALNYYREALRGDQDPQLRLDMALLCLKLGQLDKADATLTQELSSKEASPNDAEALAVRVRMHELQARVRERTGGGAGTAAGVQAALACLQEARATQSRVLKLVAAREGENSAAVLEQRAVGARLCRQMALHAASTRDHAAAVRFYREALVLHAPPDTEQQGQPSADYSDTLIALAKLYMQVGDLEQCQATCQTLLLAAPEHDAATVMMADLAFRRVDLEGAWQHFSALLQRRPAYWTALARLVEVSRRRGQLASCLPFLDAAEAASQRGEPGLNYCRGLYSWYSGSGSQALHQFNAARRDPEWGQQAVHNMIEICLDGQGQGQQADDAMAAEDRDARQAAVATAERLLAELRGAAGGPEEELNKRLLANQLLLAAGDKRSVEKAVQDLTAVVSSETENHREPVGAVLGLAQALLQQKQTQRARNQLKRVSRTPWTVEQASHLEKAWLLLAELYIQQGKQELAADLLRRVLQHNQGCTKAYESLGVMAEKEQTYREAATHYERAWSLGASDAGGTARSHPALGYKLAFQYMKCKQYADAIDVCQQVLAAHPSYPRIRKDVLEKSRNHLRT</sequence>
<dbReference type="Gene3D" id="1.25.40.10">
    <property type="entry name" value="Tetratricopeptide repeat domain"/>
    <property type="match status" value="5"/>
</dbReference>
<evidence type="ECO:0000313" key="10">
    <source>
        <dbReference type="Proteomes" id="UP000515158"/>
    </source>
</evidence>
<dbReference type="InterPro" id="IPR056832">
    <property type="entry name" value="ARM_TT21_2nd"/>
</dbReference>
<dbReference type="InterPro" id="IPR056833">
    <property type="entry name" value="ARM_TT21_N"/>
</dbReference>
<feature type="domain" description="Tetratricopeptide repeat protein 21A/21B fifth ARM repeats" evidence="8">
    <location>
        <begin position="1008"/>
        <end position="1121"/>
    </location>
</feature>
<dbReference type="Pfam" id="PF25063">
    <property type="entry name" value="ARM_TT21_C"/>
    <property type="match status" value="1"/>
</dbReference>
<evidence type="ECO:0000313" key="11">
    <source>
        <dbReference type="RefSeq" id="XP_034233744.1"/>
    </source>
</evidence>
<evidence type="ECO:0000259" key="5">
    <source>
        <dbReference type="Pfam" id="PF25060"/>
    </source>
</evidence>
<dbReference type="InterPro" id="IPR019734">
    <property type="entry name" value="TPR_rpt"/>
</dbReference>
<gene>
    <name evidence="11" type="primary">LOC117640883</name>
</gene>
<dbReference type="FunFam" id="1.25.40.10:FF:000219">
    <property type="entry name" value="Tetratricopeptide repeat domain 21B"/>
    <property type="match status" value="1"/>
</dbReference>
<keyword evidence="2" id="KW-0677">Repeat</keyword>
<evidence type="ECO:0000256" key="3">
    <source>
        <dbReference type="ARBA" id="ARBA00022803"/>
    </source>
</evidence>